<protein>
    <submittedName>
        <fullName evidence="1">Uncharacterized protein</fullName>
    </submittedName>
</protein>
<gene>
    <name evidence="1" type="ordered locus">HBZC1_02440</name>
</gene>
<dbReference type="Proteomes" id="UP000008387">
    <property type="component" value="Chromosome"/>
</dbReference>
<proteinExistence type="predicted"/>
<accession>F8KR56</accession>
<keyword evidence="2" id="KW-1185">Reference proteome</keyword>
<sequence>MFWHMQMHQGGTLRRLWSEREILEKYSFIGLAGLTHWSGGKRAHHYFLEMMAMNEIVAVRQGAEFIALAQVIGEADPLSELEKQDSLVGWMCYKRPIKILDWAHGQYKAADCYRPTLMPCNIQNPKSKTDHTIREWYERCKTL</sequence>
<reference evidence="1 2" key="1">
    <citation type="journal article" date="2011" name="J. Bacteriol.">
        <title>Genome sequence of Helicobacter bizzozeronii strain CIII-1, an isolate from human gastric mucosa.</title>
        <authorList>
            <person name="Schott T."/>
            <person name="Rossi M."/>
            <person name="Hanninen M.L."/>
        </authorList>
    </citation>
    <scope>NUCLEOTIDE SEQUENCE [LARGE SCALE GENOMIC DNA]</scope>
    <source>
        <strain evidence="1 2">CIII-1</strain>
    </source>
</reference>
<dbReference type="KEGG" id="hbi:HBZC1_02440"/>
<dbReference type="RefSeq" id="WP_013889728.1">
    <property type="nucleotide sequence ID" value="NC_015674.1"/>
</dbReference>
<organism evidence="1 2">
    <name type="scientific">Helicobacter bizzozeronii (strain CIII-1)</name>
    <dbReference type="NCBI Taxonomy" id="1002804"/>
    <lineage>
        <taxon>Bacteria</taxon>
        <taxon>Pseudomonadati</taxon>
        <taxon>Campylobacterota</taxon>
        <taxon>Epsilonproteobacteria</taxon>
        <taxon>Campylobacterales</taxon>
        <taxon>Helicobacteraceae</taxon>
        <taxon>Helicobacter</taxon>
    </lineage>
</organism>
<dbReference type="AlphaFoldDB" id="F8KR56"/>
<evidence type="ECO:0000313" key="2">
    <source>
        <dbReference type="Proteomes" id="UP000008387"/>
    </source>
</evidence>
<dbReference type="HOGENOM" id="CLU_148665_0_0_7"/>
<name>F8KR56_HELBC</name>
<dbReference type="EMBL" id="FR871757">
    <property type="protein sequence ID" value="CCB79230.1"/>
    <property type="molecule type" value="Genomic_DNA"/>
</dbReference>
<evidence type="ECO:0000313" key="1">
    <source>
        <dbReference type="EMBL" id="CCB79230.1"/>
    </source>
</evidence>
<dbReference type="STRING" id="1002804.HBZC1_02440"/>